<dbReference type="NCBIfam" id="TIGR03035">
    <property type="entry name" value="trp_arylform"/>
    <property type="match status" value="1"/>
</dbReference>
<evidence type="ECO:0000256" key="4">
    <source>
        <dbReference type="ARBA" id="ARBA00022801"/>
    </source>
</evidence>
<comment type="catalytic activity">
    <reaction evidence="7 9">
        <text>N-formyl-L-kynurenine + H2O = L-kynurenine + formate + H(+)</text>
        <dbReference type="Rhea" id="RHEA:13009"/>
        <dbReference type="ChEBI" id="CHEBI:15377"/>
        <dbReference type="ChEBI" id="CHEBI:15378"/>
        <dbReference type="ChEBI" id="CHEBI:15740"/>
        <dbReference type="ChEBI" id="CHEBI:57959"/>
        <dbReference type="ChEBI" id="CHEBI:58629"/>
        <dbReference type="EC" id="3.5.1.9"/>
    </reaction>
</comment>
<dbReference type="EC" id="3.5.1.9" evidence="9"/>
<comment type="function">
    <text evidence="1 9">Catalyzes the hydrolysis of N-formyl-L-kynurenine to L-kynurenine, the second step in the kynurenine pathway of tryptophan degradation.</text>
</comment>
<comment type="similarity">
    <text evidence="9">Belongs to the Cyclase 1 superfamily. KynB family.</text>
</comment>
<dbReference type="PANTHER" id="PTHR31118">
    <property type="entry name" value="CYCLASE-LIKE PROTEIN 2"/>
    <property type="match status" value="1"/>
</dbReference>
<dbReference type="FunFam" id="3.50.30.50:FF:000001">
    <property type="entry name" value="Kynurenine formamidase"/>
    <property type="match status" value="1"/>
</dbReference>
<feature type="active site" description="Proton donor/acceptor" evidence="9">
    <location>
        <position position="57"/>
    </location>
</feature>
<dbReference type="eggNOG" id="COG1878">
    <property type="taxonomic scope" value="Bacteria"/>
</dbReference>
<evidence type="ECO:0000256" key="6">
    <source>
        <dbReference type="ARBA" id="ARBA00023079"/>
    </source>
</evidence>
<keyword evidence="3 9" id="KW-0479">Metal-binding</keyword>
<keyword evidence="4 9" id="KW-0378">Hydrolase</keyword>
<gene>
    <name evidence="9" type="primary">kynB</name>
    <name evidence="10" type="ORF">JCM9157_4896</name>
</gene>
<evidence type="ECO:0000256" key="3">
    <source>
        <dbReference type="ARBA" id="ARBA00022723"/>
    </source>
</evidence>
<comment type="pathway">
    <text evidence="8 9">Amino-acid degradation; L-tryptophan degradation via kynurenine pathway; L-kynurenine from L-tryptophan: step 2/2.</text>
</comment>
<dbReference type="Gene3D" id="3.50.30.50">
    <property type="entry name" value="Putative cyclase"/>
    <property type="match status" value="1"/>
</dbReference>
<dbReference type="InterPro" id="IPR037175">
    <property type="entry name" value="KFase_sf"/>
</dbReference>
<comment type="caution">
    <text evidence="10">The sequence shown here is derived from an EMBL/GenBank/DDBJ whole genome shotgun (WGS) entry which is preliminary data.</text>
</comment>
<dbReference type="EMBL" id="BAUV01000089">
    <property type="protein sequence ID" value="GAE37584.1"/>
    <property type="molecule type" value="Genomic_DNA"/>
</dbReference>
<keyword evidence="5 9" id="KW-0862">Zinc</keyword>
<feature type="binding site" evidence="9">
    <location>
        <position position="158"/>
    </location>
    <ligand>
        <name>Zn(2+)</name>
        <dbReference type="ChEBI" id="CHEBI:29105"/>
        <label>2</label>
    </ligand>
</feature>
<dbReference type="PANTHER" id="PTHR31118:SF32">
    <property type="entry name" value="KYNURENINE FORMAMIDASE"/>
    <property type="match status" value="1"/>
</dbReference>
<dbReference type="GO" id="GO:0004328">
    <property type="term" value="F:formamidase activity"/>
    <property type="evidence" value="ECO:0007669"/>
    <property type="project" value="InterPro"/>
</dbReference>
<feature type="binding site" evidence="9">
    <location>
        <position position="170"/>
    </location>
    <ligand>
        <name>Zn(2+)</name>
        <dbReference type="ChEBI" id="CHEBI:29105"/>
        <label>2</label>
    </ligand>
</feature>
<dbReference type="Proteomes" id="UP000018896">
    <property type="component" value="Unassembled WGS sequence"/>
</dbReference>
<dbReference type="HAMAP" id="MF_01969">
    <property type="entry name" value="KynB"/>
    <property type="match status" value="1"/>
</dbReference>
<feature type="binding site" evidence="9">
    <location>
        <position position="17"/>
    </location>
    <ligand>
        <name>substrate</name>
    </ligand>
</feature>
<feature type="binding site" evidence="9">
    <location>
        <position position="47"/>
    </location>
    <ligand>
        <name>Zn(2+)</name>
        <dbReference type="ChEBI" id="CHEBI:29105"/>
        <label>1</label>
    </ligand>
</feature>
<dbReference type="UniPathway" id="UPA00333">
    <property type="reaction ID" value="UER00454"/>
</dbReference>
<dbReference type="GO" id="GO:0004061">
    <property type="term" value="F:arylformamidase activity"/>
    <property type="evidence" value="ECO:0007669"/>
    <property type="project" value="UniProtKB-UniRule"/>
</dbReference>
<dbReference type="GO" id="GO:0019441">
    <property type="term" value="P:L-tryptophan catabolic process to kynurenine"/>
    <property type="evidence" value="ECO:0007669"/>
    <property type="project" value="UniProtKB-UniRule"/>
</dbReference>
<dbReference type="OrthoDB" id="9796085at2"/>
<name>W4R209_HALA3</name>
<feature type="binding site" evidence="9">
    <location>
        <position position="53"/>
    </location>
    <ligand>
        <name>Zn(2+)</name>
        <dbReference type="ChEBI" id="CHEBI:29105"/>
        <label>1</label>
    </ligand>
</feature>
<dbReference type="SUPFAM" id="SSF102198">
    <property type="entry name" value="Putative cyclase"/>
    <property type="match status" value="1"/>
</dbReference>
<comment type="subunit">
    <text evidence="2 9">Homodimer.</text>
</comment>
<dbReference type="STRING" id="1236973.JCM9157_4896"/>
<dbReference type="AlphaFoldDB" id="W4R209"/>
<evidence type="ECO:0000256" key="7">
    <source>
        <dbReference type="ARBA" id="ARBA00048496"/>
    </source>
</evidence>
<accession>W4R209</accession>
<protein>
    <recommendedName>
        <fullName evidence="9">Kynurenine formamidase</fullName>
        <shortName evidence="9">KFA</shortName>
        <shortName evidence="9">KFase</shortName>
        <ecNumber evidence="9">3.5.1.9</ecNumber>
    </recommendedName>
    <alternativeName>
        <fullName evidence="9">Arylformamidase</fullName>
    </alternativeName>
    <alternativeName>
        <fullName evidence="9">N-formylkynurenine formamidase</fullName>
        <shortName evidence="9">FKF</shortName>
    </alternativeName>
</protein>
<dbReference type="RefSeq" id="WP_035668546.1">
    <property type="nucleotide sequence ID" value="NZ_BAUV01000089.1"/>
</dbReference>
<evidence type="ECO:0000256" key="1">
    <source>
        <dbReference type="ARBA" id="ARBA00002204"/>
    </source>
</evidence>
<evidence type="ECO:0000313" key="10">
    <source>
        <dbReference type="EMBL" id="GAE37584.1"/>
    </source>
</evidence>
<dbReference type="InterPro" id="IPR017484">
    <property type="entry name" value="Kynurenine_formamidase_bac"/>
</dbReference>
<evidence type="ECO:0000256" key="9">
    <source>
        <dbReference type="HAMAP-Rule" id="MF_01969"/>
    </source>
</evidence>
<evidence type="ECO:0000256" key="2">
    <source>
        <dbReference type="ARBA" id="ARBA00011738"/>
    </source>
</evidence>
<feature type="binding site" evidence="9">
    <location>
        <position position="51"/>
    </location>
    <ligand>
        <name>Zn(2+)</name>
        <dbReference type="ChEBI" id="CHEBI:29105"/>
        <label>1</label>
    </ligand>
</feature>
<dbReference type="GO" id="GO:0008270">
    <property type="term" value="F:zinc ion binding"/>
    <property type="evidence" value="ECO:0007669"/>
    <property type="project" value="UniProtKB-UniRule"/>
</dbReference>
<feature type="binding site" evidence="9">
    <location>
        <position position="53"/>
    </location>
    <ligand>
        <name>Zn(2+)</name>
        <dbReference type="ChEBI" id="CHEBI:29105"/>
        <label>2</label>
    </ligand>
</feature>
<dbReference type="Pfam" id="PF04199">
    <property type="entry name" value="Cyclase"/>
    <property type="match status" value="1"/>
</dbReference>
<organism evidence="10 11">
    <name type="scientific">Halalkalibacter akibai (strain ATCC 43226 / DSM 21942 / CIP 109018 / JCM 9157 / 1139)</name>
    <name type="common">Bacillus akibai</name>
    <dbReference type="NCBI Taxonomy" id="1236973"/>
    <lineage>
        <taxon>Bacteria</taxon>
        <taxon>Bacillati</taxon>
        <taxon>Bacillota</taxon>
        <taxon>Bacilli</taxon>
        <taxon>Bacillales</taxon>
        <taxon>Bacillaceae</taxon>
        <taxon>Halalkalibacter</taxon>
    </lineage>
</organism>
<dbReference type="InterPro" id="IPR007325">
    <property type="entry name" value="KFase/CYL"/>
</dbReference>
<evidence type="ECO:0000313" key="11">
    <source>
        <dbReference type="Proteomes" id="UP000018896"/>
    </source>
</evidence>
<comment type="cofactor">
    <cofactor evidence="9">
        <name>Zn(2+)</name>
        <dbReference type="ChEBI" id="CHEBI:29105"/>
    </cofactor>
    <text evidence="9">Binds 2 zinc ions per subunit.</text>
</comment>
<sequence length="206" mass="22551">MKIIDISQTLSNNTPVWPGDTPFSFKLNWTKEESGSVNVGTFTMSAHTGTHIDAPYHFSNDGSRVSQLPLNSYIGTALVVDVRSTSSISLQTISDIEFNKIEMILFKTNSWVDQTKFPESITFLEAEIAPFLKANGIRLVGVDVPSVDPLDSKTLDAHHALHKNDIAILEGLVLTDVQPGCYELIALPLKIEGADGCPVRAVLIER</sequence>
<keyword evidence="11" id="KW-1185">Reference proteome</keyword>
<evidence type="ECO:0000256" key="8">
    <source>
        <dbReference type="ARBA" id="ARBA00060547"/>
    </source>
</evidence>
<keyword evidence="6 9" id="KW-0823">Tryptophan catabolism</keyword>
<evidence type="ECO:0000256" key="5">
    <source>
        <dbReference type="ARBA" id="ARBA00022833"/>
    </source>
</evidence>
<reference evidence="10 11" key="1">
    <citation type="journal article" date="2014" name="Genome Announc.">
        <title>Draft Genome Sequences of Three Alkaliphilic Bacillus Strains, Bacillus wakoensis JCM 9140T, Bacillus akibai JCM 9157T, and Bacillus hemicellulosilyticus JCM 9152T.</title>
        <authorList>
            <person name="Yuki M."/>
            <person name="Oshima K."/>
            <person name="Suda W."/>
            <person name="Oshida Y."/>
            <person name="Kitamura K."/>
            <person name="Iida T."/>
            <person name="Hattori M."/>
            <person name="Ohkuma M."/>
        </authorList>
    </citation>
    <scope>NUCLEOTIDE SEQUENCE [LARGE SCALE GENOMIC DNA]</scope>
    <source>
        <strain evidence="10 11">JCM 9157</strain>
    </source>
</reference>
<proteinExistence type="inferred from homology"/>
<feature type="binding site" evidence="9">
    <location>
        <position position="170"/>
    </location>
    <ligand>
        <name>Zn(2+)</name>
        <dbReference type="ChEBI" id="CHEBI:29105"/>
        <label>1</label>
    </ligand>
</feature>